<feature type="non-terminal residue" evidence="1">
    <location>
        <position position="90"/>
    </location>
</feature>
<reference evidence="1" key="1">
    <citation type="submission" date="2013-08" db="EMBL/GenBank/DDBJ databases">
        <authorList>
            <person name="Mendez C."/>
            <person name="Richter M."/>
            <person name="Ferrer M."/>
            <person name="Sanchez J."/>
        </authorList>
    </citation>
    <scope>NUCLEOTIDE SEQUENCE</scope>
</reference>
<dbReference type="Gene3D" id="3.20.20.140">
    <property type="entry name" value="Metal-dependent hydrolases"/>
    <property type="match status" value="1"/>
</dbReference>
<accession>T1DCT2</accession>
<dbReference type="InterPro" id="IPR032466">
    <property type="entry name" value="Metal_Hydrolase"/>
</dbReference>
<dbReference type="SUPFAM" id="SSF51556">
    <property type="entry name" value="Metallo-dependent hydrolases"/>
    <property type="match status" value="1"/>
</dbReference>
<sequence length="90" mass="9971">MPELIREVNERSLLDVGFHPIIGRPEQAAEIPELYSTHGVATFKFYPATHGAEIYPGVYGIDDGLLYQALQQIRALGPPASALIHAENWE</sequence>
<gene>
    <name evidence="1" type="ORF">B1B_00298</name>
</gene>
<organism evidence="1">
    <name type="scientific">mine drainage metagenome</name>
    <dbReference type="NCBI Taxonomy" id="410659"/>
    <lineage>
        <taxon>unclassified sequences</taxon>
        <taxon>metagenomes</taxon>
        <taxon>ecological metagenomes</taxon>
    </lineage>
</organism>
<evidence type="ECO:0000313" key="1">
    <source>
        <dbReference type="EMBL" id="EQD79254.1"/>
    </source>
</evidence>
<dbReference type="GO" id="GO:0016787">
    <property type="term" value="F:hydrolase activity"/>
    <property type="evidence" value="ECO:0007669"/>
    <property type="project" value="UniProtKB-KW"/>
</dbReference>
<reference evidence="1" key="2">
    <citation type="journal article" date="2014" name="ISME J.">
        <title>Microbial stratification in low pH oxic and suboxic macroscopic growths along an acid mine drainage.</title>
        <authorList>
            <person name="Mendez-Garcia C."/>
            <person name="Mesa V."/>
            <person name="Sprenger R.R."/>
            <person name="Richter M."/>
            <person name="Diez M.S."/>
            <person name="Solano J."/>
            <person name="Bargiela R."/>
            <person name="Golyshina O.V."/>
            <person name="Manteca A."/>
            <person name="Ramos J.L."/>
            <person name="Gallego J.R."/>
            <person name="Llorente I."/>
            <person name="Martins Dos Santos V.A."/>
            <person name="Jensen O.N."/>
            <person name="Pelaez A.I."/>
            <person name="Sanchez J."/>
            <person name="Ferrer M."/>
        </authorList>
    </citation>
    <scope>NUCLEOTIDE SEQUENCE</scope>
</reference>
<proteinExistence type="predicted"/>
<dbReference type="EMBL" id="AUZY01000228">
    <property type="protein sequence ID" value="EQD79254.1"/>
    <property type="molecule type" value="Genomic_DNA"/>
</dbReference>
<name>T1DCT2_9ZZZZ</name>
<keyword evidence="1" id="KW-0378">Hydrolase</keyword>
<comment type="caution">
    <text evidence="1">The sequence shown here is derived from an EMBL/GenBank/DDBJ whole genome shotgun (WGS) entry which is preliminary data.</text>
</comment>
<dbReference type="AlphaFoldDB" id="T1DCT2"/>
<protein>
    <submittedName>
        <fullName evidence="1">Amidohydrolase</fullName>
    </submittedName>
</protein>